<keyword evidence="2" id="KW-1185">Reference proteome</keyword>
<reference evidence="1" key="1">
    <citation type="thesis" date="2020" institute="ProQuest LLC" country="789 East Eisenhower Parkway, Ann Arbor, MI, USA">
        <title>Comparative Genomics and Chromosome Evolution.</title>
        <authorList>
            <person name="Mudd A.B."/>
        </authorList>
    </citation>
    <scope>NUCLEOTIDE SEQUENCE</scope>
    <source>
        <strain evidence="1">237g6f4</strain>
        <tissue evidence="1">Blood</tissue>
    </source>
</reference>
<sequence>MYSGFHKVNVFGGLWVLCITKSDQYKCCSFTMSSRAGKMDQGNAVISPLIDEMAVSNICFLSWTLSDFNRLESLIFNNYAK</sequence>
<dbReference type="Proteomes" id="UP000824782">
    <property type="component" value="Unassembled WGS sequence"/>
</dbReference>
<evidence type="ECO:0000313" key="2">
    <source>
        <dbReference type="Proteomes" id="UP000824782"/>
    </source>
</evidence>
<dbReference type="EMBL" id="WNYA01000003">
    <property type="protein sequence ID" value="KAG8582615.1"/>
    <property type="molecule type" value="Genomic_DNA"/>
</dbReference>
<organism evidence="1 2">
    <name type="scientific">Engystomops pustulosus</name>
    <name type="common">Tungara frog</name>
    <name type="synonym">Physalaemus pustulosus</name>
    <dbReference type="NCBI Taxonomy" id="76066"/>
    <lineage>
        <taxon>Eukaryota</taxon>
        <taxon>Metazoa</taxon>
        <taxon>Chordata</taxon>
        <taxon>Craniata</taxon>
        <taxon>Vertebrata</taxon>
        <taxon>Euteleostomi</taxon>
        <taxon>Amphibia</taxon>
        <taxon>Batrachia</taxon>
        <taxon>Anura</taxon>
        <taxon>Neobatrachia</taxon>
        <taxon>Hyloidea</taxon>
        <taxon>Leptodactylidae</taxon>
        <taxon>Leiuperinae</taxon>
        <taxon>Engystomops</taxon>
    </lineage>
</organism>
<accession>A0AAV7CD83</accession>
<proteinExistence type="predicted"/>
<evidence type="ECO:0000313" key="1">
    <source>
        <dbReference type="EMBL" id="KAG8582615.1"/>
    </source>
</evidence>
<protein>
    <submittedName>
        <fullName evidence="1">Uncharacterized protein</fullName>
    </submittedName>
</protein>
<gene>
    <name evidence="1" type="ORF">GDO81_008136</name>
</gene>
<name>A0AAV7CD83_ENGPU</name>
<dbReference type="AlphaFoldDB" id="A0AAV7CD83"/>
<comment type="caution">
    <text evidence="1">The sequence shown here is derived from an EMBL/GenBank/DDBJ whole genome shotgun (WGS) entry which is preliminary data.</text>
</comment>